<dbReference type="GO" id="GO:0005737">
    <property type="term" value="C:cytoplasm"/>
    <property type="evidence" value="ECO:0007669"/>
    <property type="project" value="TreeGrafter"/>
</dbReference>
<dbReference type="Pfam" id="PF10294">
    <property type="entry name" value="Methyltransf_16"/>
    <property type="match status" value="1"/>
</dbReference>
<accession>A0A2Z7BJT5</accession>
<feature type="region of interest" description="Disordered" evidence="5">
    <location>
        <begin position="382"/>
        <end position="418"/>
    </location>
</feature>
<feature type="region of interest" description="Disordered" evidence="5">
    <location>
        <begin position="297"/>
        <end position="323"/>
    </location>
</feature>
<evidence type="ECO:0000256" key="4">
    <source>
        <dbReference type="ARBA" id="ARBA00043988"/>
    </source>
</evidence>
<reference evidence="6 7" key="1">
    <citation type="journal article" date="2015" name="Proc. Natl. Acad. Sci. U.S.A.">
        <title>The resurrection genome of Boea hygrometrica: A blueprint for survival of dehydration.</title>
        <authorList>
            <person name="Xiao L."/>
            <person name="Yang G."/>
            <person name="Zhang L."/>
            <person name="Yang X."/>
            <person name="Zhao S."/>
            <person name="Ji Z."/>
            <person name="Zhou Q."/>
            <person name="Hu M."/>
            <person name="Wang Y."/>
            <person name="Chen M."/>
            <person name="Xu Y."/>
            <person name="Jin H."/>
            <person name="Xiao X."/>
            <person name="Hu G."/>
            <person name="Bao F."/>
            <person name="Hu Y."/>
            <person name="Wan P."/>
            <person name="Li L."/>
            <person name="Deng X."/>
            <person name="Kuang T."/>
            <person name="Xiang C."/>
            <person name="Zhu J.K."/>
            <person name="Oliver M.J."/>
            <person name="He Y."/>
        </authorList>
    </citation>
    <scope>NUCLEOTIDE SEQUENCE [LARGE SCALE GENOMIC DNA]</scope>
    <source>
        <strain evidence="7">cv. XS01</strain>
    </source>
</reference>
<sequence length="418" mass="46793">MNTQYNSRFDPAPPHHLATYDNDRAHTAGYVGTGARLQKAQISEARCPFQLNCAGYRAAHLLEPFTENGEVEFAESLLDHDMTTISKHHFGETEDGFSICIIENMKEEYGLFVWPCSVILAEYIWQQKSRFSGANVVELGAGTSLPGLVAVKVGADVTLTDDSNGSEVLQNMRRVCELNDIECKVMGLTWGVWDAPIFTLQPSIILGADVLYDSSTFDDLFATVSFLLHKHSGSVFITTYHNRSGHHLIELLMVKWGLKCTKLVDGFSFMPSHKASRLSGIIQLFGKLTTNHARTDKATRVEKSRYKPQESPVAREATPRTTEHPELEITTSYQNLFPLNELSSRKLTRMQPRANQLRLAQLYSKVNHAGLKTKVRMKTNTNKSMLPEPKNKSIEKGKNQYASAIIALPSPANHRPKD</sequence>
<dbReference type="GO" id="GO:0008168">
    <property type="term" value="F:methyltransferase activity"/>
    <property type="evidence" value="ECO:0007669"/>
    <property type="project" value="UniProtKB-KW"/>
</dbReference>
<dbReference type="InterPro" id="IPR019410">
    <property type="entry name" value="Methyltransf_16"/>
</dbReference>
<evidence type="ECO:0000256" key="2">
    <source>
        <dbReference type="ARBA" id="ARBA00022679"/>
    </source>
</evidence>
<dbReference type="AlphaFoldDB" id="A0A2Z7BJT5"/>
<dbReference type="PANTHER" id="PTHR14614">
    <property type="entry name" value="HEPATOCELLULAR CARCINOMA-ASSOCIATED ANTIGEN"/>
    <property type="match status" value="1"/>
</dbReference>
<dbReference type="OrthoDB" id="407325at2759"/>
<proteinExistence type="inferred from homology"/>
<comment type="similarity">
    <text evidence="4">Belongs to the methyltransferase superfamily. METTL23 family.</text>
</comment>
<keyword evidence="1 6" id="KW-0489">Methyltransferase</keyword>
<evidence type="ECO:0000256" key="3">
    <source>
        <dbReference type="ARBA" id="ARBA00022691"/>
    </source>
</evidence>
<dbReference type="Proteomes" id="UP000250235">
    <property type="component" value="Unassembled WGS sequence"/>
</dbReference>
<dbReference type="EMBL" id="KV005081">
    <property type="protein sequence ID" value="KZV34375.1"/>
    <property type="molecule type" value="Genomic_DNA"/>
</dbReference>
<dbReference type="SUPFAM" id="SSF53335">
    <property type="entry name" value="S-adenosyl-L-methionine-dependent methyltransferases"/>
    <property type="match status" value="1"/>
</dbReference>
<evidence type="ECO:0000313" key="7">
    <source>
        <dbReference type="Proteomes" id="UP000250235"/>
    </source>
</evidence>
<dbReference type="GO" id="GO:0032259">
    <property type="term" value="P:methylation"/>
    <property type="evidence" value="ECO:0007669"/>
    <property type="project" value="UniProtKB-KW"/>
</dbReference>
<protein>
    <submittedName>
        <fullName evidence="6">Methyltransferase-like protein 23</fullName>
    </submittedName>
</protein>
<keyword evidence="2 6" id="KW-0808">Transferase</keyword>
<dbReference type="Gene3D" id="3.40.50.150">
    <property type="entry name" value="Vaccinia Virus protein VP39"/>
    <property type="match status" value="1"/>
</dbReference>
<dbReference type="InterPro" id="IPR029063">
    <property type="entry name" value="SAM-dependent_MTases_sf"/>
</dbReference>
<evidence type="ECO:0000256" key="1">
    <source>
        <dbReference type="ARBA" id="ARBA00022603"/>
    </source>
</evidence>
<organism evidence="6 7">
    <name type="scientific">Dorcoceras hygrometricum</name>
    <dbReference type="NCBI Taxonomy" id="472368"/>
    <lineage>
        <taxon>Eukaryota</taxon>
        <taxon>Viridiplantae</taxon>
        <taxon>Streptophyta</taxon>
        <taxon>Embryophyta</taxon>
        <taxon>Tracheophyta</taxon>
        <taxon>Spermatophyta</taxon>
        <taxon>Magnoliopsida</taxon>
        <taxon>eudicotyledons</taxon>
        <taxon>Gunneridae</taxon>
        <taxon>Pentapetalae</taxon>
        <taxon>asterids</taxon>
        <taxon>lamiids</taxon>
        <taxon>Lamiales</taxon>
        <taxon>Gesneriaceae</taxon>
        <taxon>Didymocarpoideae</taxon>
        <taxon>Trichosporeae</taxon>
        <taxon>Loxocarpinae</taxon>
        <taxon>Dorcoceras</taxon>
    </lineage>
</organism>
<dbReference type="PANTHER" id="PTHR14614:SF164">
    <property type="entry name" value="HISTONE-ARGININE METHYLTRANSFERASE METTL23"/>
    <property type="match status" value="1"/>
</dbReference>
<feature type="compositionally biased region" description="Basic and acidic residues" evidence="5">
    <location>
        <begin position="297"/>
        <end position="308"/>
    </location>
</feature>
<gene>
    <name evidence="6" type="ORF">F511_19324</name>
</gene>
<name>A0A2Z7BJT5_9LAMI</name>
<feature type="compositionally biased region" description="Basic and acidic residues" evidence="5">
    <location>
        <begin position="389"/>
        <end position="398"/>
    </location>
</feature>
<dbReference type="GO" id="GO:0005634">
    <property type="term" value="C:nucleus"/>
    <property type="evidence" value="ECO:0007669"/>
    <property type="project" value="TreeGrafter"/>
</dbReference>
<keyword evidence="7" id="KW-1185">Reference proteome</keyword>
<evidence type="ECO:0000313" key="6">
    <source>
        <dbReference type="EMBL" id="KZV34375.1"/>
    </source>
</evidence>
<keyword evidence="3" id="KW-0949">S-adenosyl-L-methionine</keyword>
<evidence type="ECO:0000256" key="5">
    <source>
        <dbReference type="SAM" id="MobiDB-lite"/>
    </source>
</evidence>